<proteinExistence type="predicted"/>
<protein>
    <submittedName>
        <fullName evidence="3">Uncharacterized protein</fullName>
    </submittedName>
</protein>
<gene>
    <name evidence="3" type="ORF">V5799_010695</name>
</gene>
<feature type="transmembrane region" description="Helical" evidence="2">
    <location>
        <begin position="291"/>
        <end position="310"/>
    </location>
</feature>
<keyword evidence="2" id="KW-1133">Transmembrane helix</keyword>
<dbReference type="AlphaFoldDB" id="A0AAQ4EK08"/>
<feature type="compositionally biased region" description="Polar residues" evidence="1">
    <location>
        <begin position="163"/>
        <end position="176"/>
    </location>
</feature>
<sequence>MTAALRLSPWQRRTTKILSQGVVGRAALKKGALKRRSGHDSSDSPLKFPFGKYFSSDMQSTDRQHEEADLQLQRSAAPVALELTDFKLSAVTQPQLNPSVIPNETGSITPLDDTALPEGSSATVEGCQPLTEPHQNNESTVLVASPQASPRSGSNETEDASLSRETQGDMASNPTRQENEKCYLIETEDAPELFEGEADSTQASTWSAPWSRHLLGLDSFGRSYWPGNSPQINVFFTRSNWTGGELPWIGRQWGSPVPPVFLAPEDSGLYLYEQLLRERSSSLGNGKKRSTACLGVFIFLVSMFCVWMFYAVGEYRAPSVGPAPNPFYGSQPAPFDRANDVGISGPRVPIDEARAAEIGRDVEPISSDDNSADTTRLRKGKPELITDQKGIVHRLDSKDGARITEEHGN</sequence>
<dbReference type="EMBL" id="JARKHS020015027">
    <property type="protein sequence ID" value="KAK8774773.1"/>
    <property type="molecule type" value="Genomic_DNA"/>
</dbReference>
<evidence type="ECO:0000256" key="1">
    <source>
        <dbReference type="SAM" id="MobiDB-lite"/>
    </source>
</evidence>
<comment type="caution">
    <text evidence="3">The sequence shown here is derived from an EMBL/GenBank/DDBJ whole genome shotgun (WGS) entry which is preliminary data.</text>
</comment>
<feature type="compositionally biased region" description="Polar residues" evidence="1">
    <location>
        <begin position="96"/>
        <end position="108"/>
    </location>
</feature>
<dbReference type="Proteomes" id="UP001321473">
    <property type="component" value="Unassembled WGS sequence"/>
</dbReference>
<reference evidence="3 4" key="1">
    <citation type="journal article" date="2023" name="Arcadia Sci">
        <title>De novo assembly of a long-read Amblyomma americanum tick genome.</title>
        <authorList>
            <person name="Chou S."/>
            <person name="Poskanzer K.E."/>
            <person name="Rollins M."/>
            <person name="Thuy-Boun P.S."/>
        </authorList>
    </citation>
    <scope>NUCLEOTIDE SEQUENCE [LARGE SCALE GENOMIC DNA]</scope>
    <source>
        <strain evidence="3">F_SG_1</strain>
        <tissue evidence="3">Salivary glands</tissue>
    </source>
</reference>
<feature type="region of interest" description="Disordered" evidence="1">
    <location>
        <begin position="355"/>
        <end position="409"/>
    </location>
</feature>
<evidence type="ECO:0000313" key="3">
    <source>
        <dbReference type="EMBL" id="KAK8774773.1"/>
    </source>
</evidence>
<keyword evidence="2" id="KW-0472">Membrane</keyword>
<name>A0AAQ4EK08_AMBAM</name>
<feature type="compositionally biased region" description="Polar residues" evidence="1">
    <location>
        <begin position="133"/>
        <end position="155"/>
    </location>
</feature>
<feature type="compositionally biased region" description="Basic and acidic residues" evidence="1">
    <location>
        <begin position="393"/>
        <end position="409"/>
    </location>
</feature>
<feature type="region of interest" description="Disordered" evidence="1">
    <location>
        <begin position="96"/>
        <end position="179"/>
    </location>
</feature>
<evidence type="ECO:0000313" key="4">
    <source>
        <dbReference type="Proteomes" id="UP001321473"/>
    </source>
</evidence>
<evidence type="ECO:0000256" key="2">
    <source>
        <dbReference type="SAM" id="Phobius"/>
    </source>
</evidence>
<accession>A0AAQ4EK08</accession>
<keyword evidence="4" id="KW-1185">Reference proteome</keyword>
<keyword evidence="2" id="KW-0812">Transmembrane</keyword>
<organism evidence="3 4">
    <name type="scientific">Amblyomma americanum</name>
    <name type="common">Lone star tick</name>
    <dbReference type="NCBI Taxonomy" id="6943"/>
    <lineage>
        <taxon>Eukaryota</taxon>
        <taxon>Metazoa</taxon>
        <taxon>Ecdysozoa</taxon>
        <taxon>Arthropoda</taxon>
        <taxon>Chelicerata</taxon>
        <taxon>Arachnida</taxon>
        <taxon>Acari</taxon>
        <taxon>Parasitiformes</taxon>
        <taxon>Ixodida</taxon>
        <taxon>Ixodoidea</taxon>
        <taxon>Ixodidae</taxon>
        <taxon>Amblyomminae</taxon>
        <taxon>Amblyomma</taxon>
    </lineage>
</organism>